<proteinExistence type="predicted"/>
<keyword evidence="2" id="KW-1185">Reference proteome</keyword>
<gene>
    <name evidence="1" type="ORF">O181_025494</name>
</gene>
<reference evidence="1" key="1">
    <citation type="submission" date="2021-03" db="EMBL/GenBank/DDBJ databases">
        <title>Draft genome sequence of rust myrtle Austropuccinia psidii MF-1, a brazilian biotype.</title>
        <authorList>
            <person name="Quecine M.C."/>
            <person name="Pachon D.M.R."/>
            <person name="Bonatelli M.L."/>
            <person name="Correr F.H."/>
            <person name="Franceschini L.M."/>
            <person name="Leite T.F."/>
            <person name="Margarido G.R.A."/>
            <person name="Almeida C.A."/>
            <person name="Ferrarezi J.A."/>
            <person name="Labate C.A."/>
        </authorList>
    </citation>
    <scope>NUCLEOTIDE SEQUENCE</scope>
    <source>
        <strain evidence="1">MF-1</strain>
    </source>
</reference>
<dbReference type="AlphaFoldDB" id="A0A9Q3CKN4"/>
<organism evidence="1 2">
    <name type="scientific">Austropuccinia psidii MF-1</name>
    <dbReference type="NCBI Taxonomy" id="1389203"/>
    <lineage>
        <taxon>Eukaryota</taxon>
        <taxon>Fungi</taxon>
        <taxon>Dikarya</taxon>
        <taxon>Basidiomycota</taxon>
        <taxon>Pucciniomycotina</taxon>
        <taxon>Pucciniomycetes</taxon>
        <taxon>Pucciniales</taxon>
        <taxon>Sphaerophragmiaceae</taxon>
        <taxon>Austropuccinia</taxon>
    </lineage>
</organism>
<sequence length="111" mass="12756">MFGKGWNPSQSPDTLRKDLIEIHTTPFRFKIILDKVKHHEKQIINDSFYYSKQKWDKIHNVPDFKLGDLVLASTFNFSNRKGQKKLNHSHVGPFVIVALHGTNAVQVDLSG</sequence>
<name>A0A9Q3CKN4_9BASI</name>
<protein>
    <submittedName>
        <fullName evidence="1">Uncharacterized protein</fullName>
    </submittedName>
</protein>
<evidence type="ECO:0000313" key="1">
    <source>
        <dbReference type="EMBL" id="MBW0485779.1"/>
    </source>
</evidence>
<dbReference type="EMBL" id="AVOT02008324">
    <property type="protein sequence ID" value="MBW0485779.1"/>
    <property type="molecule type" value="Genomic_DNA"/>
</dbReference>
<accession>A0A9Q3CKN4</accession>
<dbReference type="Proteomes" id="UP000765509">
    <property type="component" value="Unassembled WGS sequence"/>
</dbReference>
<evidence type="ECO:0000313" key="2">
    <source>
        <dbReference type="Proteomes" id="UP000765509"/>
    </source>
</evidence>
<comment type="caution">
    <text evidence="1">The sequence shown here is derived from an EMBL/GenBank/DDBJ whole genome shotgun (WGS) entry which is preliminary data.</text>
</comment>
<dbReference type="OrthoDB" id="4369127at2759"/>